<keyword evidence="2" id="KW-0472">Membrane</keyword>
<evidence type="ECO:0000256" key="2">
    <source>
        <dbReference type="SAM" id="Phobius"/>
    </source>
</evidence>
<keyword evidence="2" id="KW-0812">Transmembrane</keyword>
<proteinExistence type="predicted"/>
<feature type="region of interest" description="Disordered" evidence="1">
    <location>
        <begin position="358"/>
        <end position="380"/>
    </location>
</feature>
<feature type="transmembrane region" description="Helical" evidence="2">
    <location>
        <begin position="319"/>
        <end position="352"/>
    </location>
</feature>
<dbReference type="Pfam" id="PF19609">
    <property type="entry name" value="DUF6114"/>
    <property type="match status" value="1"/>
</dbReference>
<keyword evidence="2" id="KW-1133">Transmembrane helix</keyword>
<feature type="transmembrane region" description="Helical" evidence="2">
    <location>
        <begin position="63"/>
        <end position="81"/>
    </location>
</feature>
<feature type="transmembrane region" description="Helical" evidence="2">
    <location>
        <begin position="200"/>
        <end position="222"/>
    </location>
</feature>
<evidence type="ECO:0000313" key="4">
    <source>
        <dbReference type="Proteomes" id="UP001223761"/>
    </source>
</evidence>
<feature type="transmembrane region" description="Helical" evidence="2">
    <location>
        <begin position="87"/>
        <end position="107"/>
    </location>
</feature>
<name>A0ABY9MGV3_9BACL</name>
<dbReference type="InterPro" id="IPR046096">
    <property type="entry name" value="DUF6114"/>
</dbReference>
<keyword evidence="4" id="KW-1185">Reference proteome</keyword>
<feature type="transmembrane region" description="Helical" evidence="2">
    <location>
        <begin position="7"/>
        <end position="26"/>
    </location>
</feature>
<dbReference type="EMBL" id="CP133076">
    <property type="protein sequence ID" value="WMJ16874.1"/>
    <property type="molecule type" value="Genomic_DNA"/>
</dbReference>
<protein>
    <submittedName>
        <fullName evidence="3">DUF6114 domain-containing protein</fullName>
    </submittedName>
</protein>
<feature type="transmembrane region" description="Helical" evidence="2">
    <location>
        <begin position="32"/>
        <end position="51"/>
    </location>
</feature>
<dbReference type="Proteomes" id="UP001223761">
    <property type="component" value="Chromosome"/>
</dbReference>
<feature type="transmembrane region" description="Helical" evidence="2">
    <location>
        <begin position="119"/>
        <end position="143"/>
    </location>
</feature>
<feature type="transmembrane region" description="Helical" evidence="2">
    <location>
        <begin position="228"/>
        <end position="250"/>
    </location>
</feature>
<sequence>MRKMDEIVQMVIVGALTGAFIGGIVIGGGMDGALWGGLALAVGLALIVWPLQDRPSVLSRVKYGAAAFLPGMLVGGSQWVSLGAIGAVAGGMASSVLFAILFHNMIVRHEEQGRYVRTLFHYLWLFFGGSTVTFLALNAIGVAERSFPWQSWVRSAPLAVLMAIIIALALGGCVVCASWHKRRTETWRQAWAAARRGGAVLLLAAGVSVVVVSLLHFGFLSVHTAVRWIGPLGSYALGWGVPCSFGYLLAANRYRPVLGSALAIAGAVFVLIVGISVFPMLLLPGSGLMWAGLVTGLVMMVLAVLSIIKPDSHVVLGSFLILTSILSFIGAAGGLIIGGVIGLLGGALVAGWNGQKEQSADSDYPSSTPPLPPHSPTMTG</sequence>
<evidence type="ECO:0000256" key="1">
    <source>
        <dbReference type="SAM" id="MobiDB-lite"/>
    </source>
</evidence>
<reference evidence="3 4" key="1">
    <citation type="submission" date="2023-08" db="EMBL/GenBank/DDBJ databases">
        <title>Genome sequencing of the thermostable Gram positive bacteria Geobacillus proteiniphilus strain T-6.</title>
        <authorList>
            <person name="Shulami S."/>
            <person name="Shoham Y."/>
        </authorList>
    </citation>
    <scope>NUCLEOTIDE SEQUENCE [LARGE SCALE GENOMIC DNA]</scope>
    <source>
        <strain evidence="3 4">T-6</strain>
    </source>
</reference>
<accession>A0ABY9MGV3</accession>
<gene>
    <name evidence="3" type="ORF">RA955_01735</name>
</gene>
<dbReference type="RefSeq" id="WP_307898766.1">
    <property type="nucleotide sequence ID" value="NZ_CP133076.1"/>
</dbReference>
<organism evidence="3 4">
    <name type="scientific">Geobacillus proteiniphilus</name>
    <dbReference type="NCBI Taxonomy" id="860353"/>
    <lineage>
        <taxon>Bacteria</taxon>
        <taxon>Bacillati</taxon>
        <taxon>Bacillota</taxon>
        <taxon>Bacilli</taxon>
        <taxon>Bacillales</taxon>
        <taxon>Anoxybacillaceae</taxon>
        <taxon>Geobacillus</taxon>
    </lineage>
</organism>
<feature type="compositionally biased region" description="Pro residues" evidence="1">
    <location>
        <begin position="367"/>
        <end position="380"/>
    </location>
</feature>
<evidence type="ECO:0000313" key="3">
    <source>
        <dbReference type="EMBL" id="WMJ16874.1"/>
    </source>
</evidence>
<feature type="transmembrane region" description="Helical" evidence="2">
    <location>
        <begin position="288"/>
        <end position="307"/>
    </location>
</feature>
<feature type="transmembrane region" description="Helical" evidence="2">
    <location>
        <begin position="257"/>
        <end position="282"/>
    </location>
</feature>
<feature type="transmembrane region" description="Helical" evidence="2">
    <location>
        <begin position="155"/>
        <end position="179"/>
    </location>
</feature>